<dbReference type="Proteomes" id="UP000238392">
    <property type="component" value="Unassembled WGS sequence"/>
</dbReference>
<dbReference type="SMART" id="SM00345">
    <property type="entry name" value="HTH_GNTR"/>
    <property type="match status" value="1"/>
</dbReference>
<dbReference type="InterPro" id="IPR011711">
    <property type="entry name" value="GntR_C"/>
</dbReference>
<dbReference type="PANTHER" id="PTHR43537">
    <property type="entry name" value="TRANSCRIPTIONAL REGULATOR, GNTR FAMILY"/>
    <property type="match status" value="1"/>
</dbReference>
<protein>
    <submittedName>
        <fullName evidence="5">DNA-binding FadR family transcriptional regulator</fullName>
    </submittedName>
</protein>
<dbReference type="CDD" id="cd07377">
    <property type="entry name" value="WHTH_GntR"/>
    <property type="match status" value="1"/>
</dbReference>
<dbReference type="AlphaFoldDB" id="A0A2T0WDF2"/>
<dbReference type="Pfam" id="PF07729">
    <property type="entry name" value="FCD"/>
    <property type="match status" value="1"/>
</dbReference>
<name>A0A2T0WDF2_9RHOB</name>
<dbReference type="SUPFAM" id="SSF46785">
    <property type="entry name" value="Winged helix' DNA-binding domain"/>
    <property type="match status" value="1"/>
</dbReference>
<dbReference type="EMBL" id="PVTQ01000021">
    <property type="protein sequence ID" value="PRY84676.1"/>
    <property type="molecule type" value="Genomic_DNA"/>
</dbReference>
<dbReference type="InterPro" id="IPR008920">
    <property type="entry name" value="TF_FadR/GntR_C"/>
</dbReference>
<proteinExistence type="predicted"/>
<feature type="domain" description="HTH gntR-type" evidence="4">
    <location>
        <begin position="1"/>
        <end position="69"/>
    </location>
</feature>
<dbReference type="InterPro" id="IPR036388">
    <property type="entry name" value="WH-like_DNA-bd_sf"/>
</dbReference>
<dbReference type="Pfam" id="PF00392">
    <property type="entry name" value="GntR"/>
    <property type="match status" value="1"/>
</dbReference>
<dbReference type="InterPro" id="IPR000524">
    <property type="entry name" value="Tscrpt_reg_HTH_GntR"/>
</dbReference>
<dbReference type="PANTHER" id="PTHR43537:SF5">
    <property type="entry name" value="UXU OPERON TRANSCRIPTIONAL REGULATOR"/>
    <property type="match status" value="1"/>
</dbReference>
<dbReference type="Gene3D" id="1.10.10.10">
    <property type="entry name" value="Winged helix-like DNA-binding domain superfamily/Winged helix DNA-binding domain"/>
    <property type="match status" value="1"/>
</dbReference>
<evidence type="ECO:0000256" key="3">
    <source>
        <dbReference type="ARBA" id="ARBA00023163"/>
    </source>
</evidence>
<evidence type="ECO:0000256" key="2">
    <source>
        <dbReference type="ARBA" id="ARBA00023125"/>
    </source>
</evidence>
<evidence type="ECO:0000256" key="1">
    <source>
        <dbReference type="ARBA" id="ARBA00023015"/>
    </source>
</evidence>
<reference evidence="5 6" key="1">
    <citation type="submission" date="2018-03" db="EMBL/GenBank/DDBJ databases">
        <title>Genomic Encyclopedia of Archaeal and Bacterial Type Strains, Phase II (KMG-II): from individual species to whole genera.</title>
        <authorList>
            <person name="Goeker M."/>
        </authorList>
    </citation>
    <scope>NUCLEOTIDE SEQUENCE [LARGE SCALE GENOMIC DNA]</scope>
    <source>
        <strain evidence="5 6">DSM 100212</strain>
    </source>
</reference>
<dbReference type="GO" id="GO:0003677">
    <property type="term" value="F:DNA binding"/>
    <property type="evidence" value="ECO:0007669"/>
    <property type="project" value="UniProtKB-KW"/>
</dbReference>
<evidence type="ECO:0000313" key="6">
    <source>
        <dbReference type="Proteomes" id="UP000238392"/>
    </source>
</evidence>
<evidence type="ECO:0000259" key="4">
    <source>
        <dbReference type="PROSITE" id="PS50949"/>
    </source>
</evidence>
<evidence type="ECO:0000313" key="5">
    <source>
        <dbReference type="EMBL" id="PRY84676.1"/>
    </source>
</evidence>
<keyword evidence="2 5" id="KW-0238">DNA-binding</keyword>
<comment type="caution">
    <text evidence="5">The sequence shown here is derived from an EMBL/GenBank/DDBJ whole genome shotgun (WGS) entry which is preliminary data.</text>
</comment>
<dbReference type="RefSeq" id="WP_170108117.1">
    <property type="nucleotide sequence ID" value="NZ_PVTQ01000021.1"/>
</dbReference>
<keyword evidence="1" id="KW-0805">Transcription regulation</keyword>
<accession>A0A2T0WDF2</accession>
<dbReference type="PROSITE" id="PS50949">
    <property type="entry name" value="HTH_GNTR"/>
    <property type="match status" value="1"/>
</dbReference>
<dbReference type="PRINTS" id="PR00035">
    <property type="entry name" value="HTHGNTR"/>
</dbReference>
<dbReference type="SMART" id="SM00895">
    <property type="entry name" value="FCD"/>
    <property type="match status" value="1"/>
</dbReference>
<dbReference type="GO" id="GO:0003700">
    <property type="term" value="F:DNA-binding transcription factor activity"/>
    <property type="evidence" value="ECO:0007669"/>
    <property type="project" value="InterPro"/>
</dbReference>
<keyword evidence="6" id="KW-1185">Reference proteome</keyword>
<sequence length="229" mass="25302">MTRRQQITEALERHITKAGLRVGDKLPPERELSRILGCSRETLRRALAEMEMRGELWRHVGQGTFLGARPSGHPVRDAILVQGATPLQLMQARMTIEPSVAADAAVLASPAQIAWLNHLIARGRAATTRSECEQLDAAFHRGLAEVTGNPILLGLLDYLTGVRRHAAWQREWEQTYRRLGVSTFTTFHCEQHAKVVACIAQGQGDEAATAMRQHLETIFEAMKGAGPVS</sequence>
<organism evidence="5 6">
    <name type="scientific">Donghicola tyrosinivorans</name>
    <dbReference type="NCBI Taxonomy" id="1652492"/>
    <lineage>
        <taxon>Bacteria</taxon>
        <taxon>Pseudomonadati</taxon>
        <taxon>Pseudomonadota</taxon>
        <taxon>Alphaproteobacteria</taxon>
        <taxon>Rhodobacterales</taxon>
        <taxon>Roseobacteraceae</taxon>
        <taxon>Donghicola</taxon>
    </lineage>
</organism>
<gene>
    <name evidence="5" type="ORF">CLV74_1218</name>
</gene>
<dbReference type="SUPFAM" id="SSF48008">
    <property type="entry name" value="GntR ligand-binding domain-like"/>
    <property type="match status" value="1"/>
</dbReference>
<dbReference type="InterPro" id="IPR036390">
    <property type="entry name" value="WH_DNA-bd_sf"/>
</dbReference>
<dbReference type="Gene3D" id="1.20.120.530">
    <property type="entry name" value="GntR ligand-binding domain-like"/>
    <property type="match status" value="1"/>
</dbReference>
<keyword evidence="3" id="KW-0804">Transcription</keyword>